<name>A0ABW9RJH8_9BACT</name>
<evidence type="ECO:0000313" key="1">
    <source>
        <dbReference type="EMBL" id="MTI24085.1"/>
    </source>
</evidence>
<organism evidence="1 2">
    <name type="scientific">Fulvivirga kasyanovii</name>
    <dbReference type="NCBI Taxonomy" id="396812"/>
    <lineage>
        <taxon>Bacteria</taxon>
        <taxon>Pseudomonadati</taxon>
        <taxon>Bacteroidota</taxon>
        <taxon>Cytophagia</taxon>
        <taxon>Cytophagales</taxon>
        <taxon>Fulvivirgaceae</taxon>
        <taxon>Fulvivirga</taxon>
    </lineage>
</organism>
<keyword evidence="2" id="KW-1185">Reference proteome</keyword>
<evidence type="ECO:0000313" key="2">
    <source>
        <dbReference type="Proteomes" id="UP000798808"/>
    </source>
</evidence>
<protein>
    <submittedName>
        <fullName evidence="1">Uncharacterized protein</fullName>
    </submittedName>
</protein>
<accession>A0ABW9RJH8</accession>
<proteinExistence type="predicted"/>
<comment type="caution">
    <text evidence="1">The sequence shown here is derived from an EMBL/GenBank/DDBJ whole genome shotgun (WGS) entry which is preliminary data.</text>
</comment>
<dbReference type="Proteomes" id="UP000798808">
    <property type="component" value="Unassembled WGS sequence"/>
</dbReference>
<sequence length="88" mass="9940">MKDSKEDQKTKHLMLISSLNAIIDQLPVVVKAYKDAQLNFATAIYESDNAAIFDRSGNLPDYENEIVEILALFQQQLESLQAARDRLA</sequence>
<dbReference type="EMBL" id="SMLW01000362">
    <property type="protein sequence ID" value="MTI24085.1"/>
    <property type="molecule type" value="Genomic_DNA"/>
</dbReference>
<gene>
    <name evidence="1" type="ORF">E1163_03910</name>
</gene>
<reference evidence="1 2" key="1">
    <citation type="submission" date="2019-02" db="EMBL/GenBank/DDBJ databases">
        <authorList>
            <person name="Goldberg S.R."/>
            <person name="Haltli B.A."/>
            <person name="Correa H."/>
            <person name="Russell K.G."/>
        </authorList>
    </citation>
    <scope>NUCLEOTIDE SEQUENCE [LARGE SCALE GENOMIC DNA]</scope>
    <source>
        <strain evidence="1 2">JCM 16186</strain>
    </source>
</reference>
<dbReference type="RefSeq" id="WP_155169681.1">
    <property type="nucleotide sequence ID" value="NZ_BAAAFL010000029.1"/>
</dbReference>